<dbReference type="Proteomes" id="UP000178272">
    <property type="component" value="Unassembled WGS sequence"/>
</dbReference>
<comment type="caution">
    <text evidence="1">The sequence shown here is derived from an EMBL/GenBank/DDBJ whole genome shotgun (WGS) entry which is preliminary data.</text>
</comment>
<sequence>MIEQFGRRAELRHPRIEDFIEPLDLYVFQDLSSKFLIVLSCLSEMGVKTEDGYILDFSNGKLGWRKANSLSGFGESIIHGWTATDETIQYDADLNAKGIHAEYPRRLRFDIPGLPATEILISSRFAHDPTLHTEVDIKLSVYDFTIRNTWLDQVEKTTVRCRKRSLGAERYATFDYINNTWVSLEIGQRSLVDSSVYDALEATKRNMHELNRTLSTREGPPENTQEIINIWLNLVMASSLTASDRILNPFTEEEFERYRKDIAKGLLTPREYLGLLLKRSRLGKEDQSRMLLALEANTDFVLTPLGEVKAIFGIRNSSIKGTPTRLLVPKTSAEGQVKGLLQHWRTVAAEHAKANLNDILILEKLLTSTWSDYLANIRPLITKGVHFPENGF</sequence>
<dbReference type="STRING" id="1797517.A3F61_03655"/>
<name>A0A1G1V7C3_9BACT</name>
<accession>A0A1G1V7C3</accession>
<evidence type="ECO:0000313" key="1">
    <source>
        <dbReference type="EMBL" id="OGY11276.1"/>
    </source>
</evidence>
<dbReference type="AlphaFoldDB" id="A0A1G1V7C3"/>
<reference evidence="1 2" key="1">
    <citation type="journal article" date="2016" name="Nat. Commun.">
        <title>Thousands of microbial genomes shed light on interconnected biogeochemical processes in an aquifer system.</title>
        <authorList>
            <person name="Anantharaman K."/>
            <person name="Brown C.T."/>
            <person name="Hug L.A."/>
            <person name="Sharon I."/>
            <person name="Castelle C.J."/>
            <person name="Probst A.J."/>
            <person name="Thomas B.C."/>
            <person name="Singh A."/>
            <person name="Wilkins M.J."/>
            <person name="Karaoz U."/>
            <person name="Brodie E.L."/>
            <person name="Williams K.H."/>
            <person name="Hubbard S.S."/>
            <person name="Banfield J.F."/>
        </authorList>
    </citation>
    <scope>NUCLEOTIDE SEQUENCE [LARGE SCALE GENOMIC DNA]</scope>
</reference>
<evidence type="ECO:0000313" key="2">
    <source>
        <dbReference type="Proteomes" id="UP000178272"/>
    </source>
</evidence>
<dbReference type="EMBL" id="MHCA01000041">
    <property type="protein sequence ID" value="OGY11276.1"/>
    <property type="molecule type" value="Genomic_DNA"/>
</dbReference>
<gene>
    <name evidence="1" type="ORF">A3F61_03655</name>
</gene>
<proteinExistence type="predicted"/>
<protein>
    <submittedName>
        <fullName evidence="1">Uncharacterized protein</fullName>
    </submittedName>
</protein>
<organism evidence="1 2">
    <name type="scientific">Candidatus Blackburnbacteria bacterium RIFCSPHIGHO2_12_FULL_41_13b</name>
    <dbReference type="NCBI Taxonomy" id="1797517"/>
    <lineage>
        <taxon>Bacteria</taxon>
        <taxon>Candidatus Blackburniibacteriota</taxon>
    </lineage>
</organism>